<protein>
    <submittedName>
        <fullName evidence="1">Uncharacterized protein</fullName>
    </submittedName>
</protein>
<dbReference type="EMBL" id="GBRH01167216">
    <property type="protein sequence ID" value="JAE30680.1"/>
    <property type="molecule type" value="Transcribed_RNA"/>
</dbReference>
<reference evidence="1" key="2">
    <citation type="journal article" date="2015" name="Data Brief">
        <title>Shoot transcriptome of the giant reed, Arundo donax.</title>
        <authorList>
            <person name="Barrero R.A."/>
            <person name="Guerrero F.D."/>
            <person name="Moolhuijzen P."/>
            <person name="Goolsby J.A."/>
            <person name="Tidwell J."/>
            <person name="Bellgard S.E."/>
            <person name="Bellgard M.I."/>
        </authorList>
    </citation>
    <scope>NUCLEOTIDE SEQUENCE</scope>
    <source>
        <tissue evidence="1">Shoot tissue taken approximately 20 cm above the soil surface</tissue>
    </source>
</reference>
<name>A0A0A9H0E3_ARUDO</name>
<sequence>MGHKRTIRPNAKKLNVLFQSRNKMGWDMFSRKVKKVQRGLMGEPDDIRPRQDDFHEFPSSCIRVRKPENISVTI</sequence>
<accession>A0A0A9H0E3</accession>
<dbReference type="PANTHER" id="PTHR31818">
    <property type="entry name" value="O-FUCOSYLTRANSFERASE 16"/>
    <property type="match status" value="1"/>
</dbReference>
<organism evidence="1">
    <name type="scientific">Arundo donax</name>
    <name type="common">Giant reed</name>
    <name type="synonym">Donax arundinaceus</name>
    <dbReference type="NCBI Taxonomy" id="35708"/>
    <lineage>
        <taxon>Eukaryota</taxon>
        <taxon>Viridiplantae</taxon>
        <taxon>Streptophyta</taxon>
        <taxon>Embryophyta</taxon>
        <taxon>Tracheophyta</taxon>
        <taxon>Spermatophyta</taxon>
        <taxon>Magnoliopsida</taxon>
        <taxon>Liliopsida</taxon>
        <taxon>Poales</taxon>
        <taxon>Poaceae</taxon>
        <taxon>PACMAD clade</taxon>
        <taxon>Arundinoideae</taxon>
        <taxon>Arundineae</taxon>
        <taxon>Arundo</taxon>
    </lineage>
</organism>
<dbReference type="PANTHER" id="PTHR31818:SF3">
    <property type="entry name" value="O-FUCOSYLTRANSFERASE 29"/>
    <property type="match status" value="1"/>
</dbReference>
<proteinExistence type="predicted"/>
<dbReference type="AlphaFoldDB" id="A0A0A9H0E3"/>
<evidence type="ECO:0000313" key="1">
    <source>
        <dbReference type="EMBL" id="JAE30680.1"/>
    </source>
</evidence>
<reference evidence="1" key="1">
    <citation type="submission" date="2014-09" db="EMBL/GenBank/DDBJ databases">
        <authorList>
            <person name="Magalhaes I.L.F."/>
            <person name="Oliveira U."/>
            <person name="Santos F.R."/>
            <person name="Vidigal T.H.D.A."/>
            <person name="Brescovit A.D."/>
            <person name="Santos A.J."/>
        </authorList>
    </citation>
    <scope>NUCLEOTIDE SEQUENCE</scope>
    <source>
        <tissue evidence="1">Shoot tissue taken approximately 20 cm above the soil surface</tissue>
    </source>
</reference>